<gene>
    <name evidence="7" type="ORF">SAMN06265218_108156</name>
</gene>
<evidence type="ECO:0000256" key="3">
    <source>
        <dbReference type="ARBA" id="ARBA00022692"/>
    </source>
</evidence>
<dbReference type="GO" id="GO:0005886">
    <property type="term" value="C:plasma membrane"/>
    <property type="evidence" value="ECO:0007669"/>
    <property type="project" value="UniProtKB-SubCell"/>
</dbReference>
<keyword evidence="4 6" id="KW-1133">Transmembrane helix</keyword>
<evidence type="ECO:0000256" key="2">
    <source>
        <dbReference type="ARBA" id="ARBA00022475"/>
    </source>
</evidence>
<sequence length="496" mass="55826">MGVIIRQSIQNTVISYVGIVLGFVSTILLYPNILSTDQYGLTRVLISLSIICAQFAHLGVKNIVIRYFPYFQHSAQSRGNLLTLILLVPLGGFLLFITVYLLLQGQFITYYDDQSALFASYYLYLVPLVFAILFFEVLNNYVRALQDSVTGSFVNEVLMRALIILLLVIHHFDLISFTGFMIGFVLTYGIQPFYLLAYLYRRGELNITFPKLDRNTKLLKGMGVYGAYSLLGGLATLLVGNIDIIMLGAMIDLNSTAVYAIAFYVGSVIAVPQRSIIKIASPVLAGLIKEKKYEEIDRLYKRTSLNQIIAGTLLYVGIWANMHNLMDLLPAEYQGAKWIIIVVGAAKLFNMATGINGSIIMNSKYYRFDLYTNIMLIILTIATNYIFIQLHGMLGAAMATALSIFIYNFVKFVFVWITFSMQPFRWNALAVLLTAAACLGLSFQIPYLYNFVLDLLVRSFVITFLFTGVILLFNLSDDVENLLRQGCQKIFHFITG</sequence>
<feature type="transmembrane region" description="Helical" evidence="6">
    <location>
        <begin position="429"/>
        <end position="449"/>
    </location>
</feature>
<evidence type="ECO:0000256" key="4">
    <source>
        <dbReference type="ARBA" id="ARBA00022989"/>
    </source>
</evidence>
<keyword evidence="3 6" id="KW-0812">Transmembrane</keyword>
<feature type="transmembrane region" description="Helical" evidence="6">
    <location>
        <begin position="221"/>
        <end position="239"/>
    </location>
</feature>
<reference evidence="7 8" key="1">
    <citation type="submission" date="2017-05" db="EMBL/GenBank/DDBJ databases">
        <authorList>
            <person name="Varghese N."/>
            <person name="Submissions S."/>
        </authorList>
    </citation>
    <scope>NUCLEOTIDE SEQUENCE [LARGE SCALE GENOMIC DNA]</scope>
    <source>
        <strain evidence="7 8">DSM 21194</strain>
    </source>
</reference>
<feature type="transmembrane region" description="Helical" evidence="6">
    <location>
        <begin position="153"/>
        <end position="172"/>
    </location>
</feature>
<dbReference type="Proteomes" id="UP000317593">
    <property type="component" value="Unassembled WGS sequence"/>
</dbReference>
<dbReference type="AlphaFoldDB" id="A0A521D581"/>
<dbReference type="EMBL" id="FXTH01000008">
    <property type="protein sequence ID" value="SMO66772.1"/>
    <property type="molecule type" value="Genomic_DNA"/>
</dbReference>
<evidence type="ECO:0000313" key="7">
    <source>
        <dbReference type="EMBL" id="SMO66772.1"/>
    </source>
</evidence>
<protein>
    <submittedName>
        <fullName evidence="7">Membrane protein involved in the export of O-antigen and teichoic acid</fullName>
    </submittedName>
</protein>
<evidence type="ECO:0000313" key="8">
    <source>
        <dbReference type="Proteomes" id="UP000317593"/>
    </source>
</evidence>
<feature type="transmembrane region" description="Helical" evidence="6">
    <location>
        <begin position="81"/>
        <end position="101"/>
    </location>
</feature>
<feature type="transmembrane region" description="Helical" evidence="6">
    <location>
        <begin position="338"/>
        <end position="358"/>
    </location>
</feature>
<evidence type="ECO:0000256" key="6">
    <source>
        <dbReference type="SAM" id="Phobius"/>
    </source>
</evidence>
<feature type="transmembrane region" description="Helical" evidence="6">
    <location>
        <begin position="39"/>
        <end position="60"/>
    </location>
</feature>
<feature type="transmembrane region" description="Helical" evidence="6">
    <location>
        <begin position="121"/>
        <end position="141"/>
    </location>
</feature>
<feature type="transmembrane region" description="Helical" evidence="6">
    <location>
        <begin position="455"/>
        <end position="475"/>
    </location>
</feature>
<dbReference type="PANTHER" id="PTHR30250">
    <property type="entry name" value="PST FAMILY PREDICTED COLANIC ACID TRANSPORTER"/>
    <property type="match status" value="1"/>
</dbReference>
<dbReference type="InterPro" id="IPR002797">
    <property type="entry name" value="Polysacc_synth"/>
</dbReference>
<evidence type="ECO:0000256" key="1">
    <source>
        <dbReference type="ARBA" id="ARBA00004651"/>
    </source>
</evidence>
<accession>A0A521D581</accession>
<dbReference type="Pfam" id="PF01943">
    <property type="entry name" value="Polysacc_synt"/>
    <property type="match status" value="1"/>
</dbReference>
<dbReference type="OrthoDB" id="88014at2"/>
<feature type="transmembrane region" description="Helical" evidence="6">
    <location>
        <begin position="245"/>
        <end position="271"/>
    </location>
</feature>
<keyword evidence="8" id="KW-1185">Reference proteome</keyword>
<comment type="subcellular location">
    <subcellularLocation>
        <location evidence="1">Cell membrane</location>
        <topology evidence="1">Multi-pass membrane protein</topology>
    </subcellularLocation>
</comment>
<dbReference type="RefSeq" id="WP_142714575.1">
    <property type="nucleotide sequence ID" value="NZ_FXTH01000008.1"/>
</dbReference>
<feature type="transmembrane region" description="Helical" evidence="6">
    <location>
        <begin position="178"/>
        <end position="200"/>
    </location>
</feature>
<proteinExistence type="predicted"/>
<name>A0A521D581_9BACT</name>
<evidence type="ECO:0000256" key="5">
    <source>
        <dbReference type="ARBA" id="ARBA00023136"/>
    </source>
</evidence>
<feature type="transmembrane region" description="Helical" evidence="6">
    <location>
        <begin position="308"/>
        <end position="326"/>
    </location>
</feature>
<dbReference type="InterPro" id="IPR050833">
    <property type="entry name" value="Poly_Biosynth_Transport"/>
</dbReference>
<keyword evidence="5 6" id="KW-0472">Membrane</keyword>
<feature type="transmembrane region" description="Helical" evidence="6">
    <location>
        <begin position="12"/>
        <end position="33"/>
    </location>
</feature>
<feature type="transmembrane region" description="Helical" evidence="6">
    <location>
        <begin position="370"/>
        <end position="388"/>
    </location>
</feature>
<organism evidence="7 8">
    <name type="scientific">Fodinibius sediminis</name>
    <dbReference type="NCBI Taxonomy" id="1214077"/>
    <lineage>
        <taxon>Bacteria</taxon>
        <taxon>Pseudomonadati</taxon>
        <taxon>Balneolota</taxon>
        <taxon>Balneolia</taxon>
        <taxon>Balneolales</taxon>
        <taxon>Balneolaceae</taxon>
        <taxon>Fodinibius</taxon>
    </lineage>
</organism>
<dbReference type="PANTHER" id="PTHR30250:SF11">
    <property type="entry name" value="O-ANTIGEN TRANSPORTER-RELATED"/>
    <property type="match status" value="1"/>
</dbReference>
<feature type="transmembrane region" description="Helical" evidence="6">
    <location>
        <begin position="394"/>
        <end position="417"/>
    </location>
</feature>
<keyword evidence="2" id="KW-1003">Cell membrane</keyword>